<dbReference type="CDD" id="cd12108">
    <property type="entry name" value="Hr-like"/>
    <property type="match status" value="1"/>
</dbReference>
<dbReference type="Pfam" id="PF01814">
    <property type="entry name" value="Hemerythrin"/>
    <property type="match status" value="1"/>
</dbReference>
<protein>
    <recommendedName>
        <fullName evidence="1">Hemerythrin-like domain-containing protein</fullName>
    </recommendedName>
</protein>
<name>A0A0N1GY54_9EURO</name>
<dbReference type="Proteomes" id="UP000038010">
    <property type="component" value="Unassembled WGS sequence"/>
</dbReference>
<dbReference type="GeneID" id="28731597"/>
<organism evidence="2 3">
    <name type="scientific">Cyphellophora attinorum</name>
    <dbReference type="NCBI Taxonomy" id="1664694"/>
    <lineage>
        <taxon>Eukaryota</taxon>
        <taxon>Fungi</taxon>
        <taxon>Dikarya</taxon>
        <taxon>Ascomycota</taxon>
        <taxon>Pezizomycotina</taxon>
        <taxon>Eurotiomycetes</taxon>
        <taxon>Chaetothyriomycetidae</taxon>
        <taxon>Chaetothyriales</taxon>
        <taxon>Cyphellophoraceae</taxon>
        <taxon>Cyphellophora</taxon>
    </lineage>
</organism>
<reference evidence="2 3" key="1">
    <citation type="submission" date="2015-06" db="EMBL/GenBank/DDBJ databases">
        <title>Draft genome of the ant-associated black yeast Phialophora attae CBS 131958.</title>
        <authorList>
            <person name="Moreno L.F."/>
            <person name="Stielow B.J."/>
            <person name="de Hoog S."/>
            <person name="Vicente V.A."/>
            <person name="Weiss V.A."/>
            <person name="de Vries M."/>
            <person name="Cruz L.M."/>
            <person name="Souza E.M."/>
        </authorList>
    </citation>
    <scope>NUCLEOTIDE SEQUENCE [LARGE SCALE GENOMIC DNA]</scope>
    <source>
        <strain evidence="2 3">CBS 131958</strain>
    </source>
</reference>
<dbReference type="InterPro" id="IPR012312">
    <property type="entry name" value="Hemerythrin-like"/>
</dbReference>
<sequence>MSQKSVEPRVALIPTPSLDPKSHGAVRAAVEMTLVHNCLIRAVNSIYYHAPYVTTTKDIRDFLHFCAIFVEVTLHHHDGEETYIFPPWAEQTNCPALLKENHAEHRLFHHGFEQLSRYAKTTDPSAYKSEDLLAILEDFTDPLAAHLTNEIDSILRMQEYSSEVAKKIFKEGVQKSMEGADKADHLPFLFGTHDKTFEGGKHYFPPVGFLLNAALMFWYGSKNAGAWRFCPSDLYSRPRKPTLGPNAA</sequence>
<dbReference type="InterPro" id="IPR053206">
    <property type="entry name" value="Dimeric_xanthone_biosynth"/>
</dbReference>
<comment type="caution">
    <text evidence="2">The sequence shown here is derived from an EMBL/GenBank/DDBJ whole genome shotgun (WGS) entry which is preliminary data.</text>
</comment>
<gene>
    <name evidence="2" type="ORF">AB675_10915</name>
</gene>
<dbReference type="STRING" id="1664694.A0A0N1GY54"/>
<evidence type="ECO:0000313" key="3">
    <source>
        <dbReference type="Proteomes" id="UP000038010"/>
    </source>
</evidence>
<keyword evidence="3" id="KW-1185">Reference proteome</keyword>
<dbReference type="Gene3D" id="1.20.120.520">
    <property type="entry name" value="nmb1532 protein domain like"/>
    <property type="match status" value="1"/>
</dbReference>
<dbReference type="OrthoDB" id="58416at2759"/>
<dbReference type="AlphaFoldDB" id="A0A0N1GY54"/>
<accession>A0A0N1GY54</accession>
<dbReference type="PANTHER" id="PTHR38048">
    <property type="entry name" value="EXPRESSED PROTEIN"/>
    <property type="match status" value="1"/>
</dbReference>
<dbReference type="RefSeq" id="XP_017995433.1">
    <property type="nucleotide sequence ID" value="XM_018139717.1"/>
</dbReference>
<proteinExistence type="predicted"/>
<dbReference type="VEuPathDB" id="FungiDB:AB675_10915"/>
<evidence type="ECO:0000259" key="1">
    <source>
        <dbReference type="Pfam" id="PF01814"/>
    </source>
</evidence>
<dbReference type="PANTHER" id="PTHR38048:SF2">
    <property type="entry name" value="HEMERYTHRIN-LIKE DOMAIN-CONTAINING PROTEIN"/>
    <property type="match status" value="1"/>
</dbReference>
<evidence type="ECO:0000313" key="2">
    <source>
        <dbReference type="EMBL" id="KPI35470.1"/>
    </source>
</evidence>
<feature type="domain" description="Hemerythrin-like" evidence="1">
    <location>
        <begin position="57"/>
        <end position="155"/>
    </location>
</feature>
<dbReference type="EMBL" id="LFJN01000039">
    <property type="protein sequence ID" value="KPI35470.1"/>
    <property type="molecule type" value="Genomic_DNA"/>
</dbReference>